<dbReference type="Gene3D" id="1.25.40.20">
    <property type="entry name" value="Ankyrin repeat-containing domain"/>
    <property type="match status" value="4"/>
</dbReference>
<keyword evidence="1" id="KW-0677">Repeat</keyword>
<keyword evidence="2" id="KW-0040">ANK repeat</keyword>
<feature type="domain" description="GPI inositol-deacylase winged helix" evidence="3">
    <location>
        <begin position="300"/>
        <end position="383"/>
    </location>
</feature>
<dbReference type="InterPro" id="IPR056884">
    <property type="entry name" value="NPHP3-like_N"/>
</dbReference>
<dbReference type="InterPro" id="IPR002110">
    <property type="entry name" value="Ankyrin_rpt"/>
</dbReference>
<dbReference type="AlphaFoldDB" id="A0AAD6Z832"/>
<feature type="repeat" description="ANK" evidence="2">
    <location>
        <begin position="857"/>
        <end position="883"/>
    </location>
</feature>
<dbReference type="PANTHER" id="PTHR10039">
    <property type="entry name" value="AMELOGENIN"/>
    <property type="match status" value="1"/>
</dbReference>
<dbReference type="Pfam" id="PF24883">
    <property type="entry name" value="NPHP3_N"/>
    <property type="match status" value="1"/>
</dbReference>
<evidence type="ECO:0000313" key="6">
    <source>
        <dbReference type="Proteomes" id="UP001218218"/>
    </source>
</evidence>
<organism evidence="5 6">
    <name type="scientific">Mycena albidolilacea</name>
    <dbReference type="NCBI Taxonomy" id="1033008"/>
    <lineage>
        <taxon>Eukaryota</taxon>
        <taxon>Fungi</taxon>
        <taxon>Dikarya</taxon>
        <taxon>Basidiomycota</taxon>
        <taxon>Agaricomycotina</taxon>
        <taxon>Agaricomycetes</taxon>
        <taxon>Agaricomycetidae</taxon>
        <taxon>Agaricales</taxon>
        <taxon>Marasmiineae</taxon>
        <taxon>Mycenaceae</taxon>
        <taxon>Mycena</taxon>
    </lineage>
</organism>
<dbReference type="SMART" id="SM00248">
    <property type="entry name" value="ANK"/>
    <property type="match status" value="11"/>
</dbReference>
<gene>
    <name evidence="5" type="ORF">DFH08DRAFT_1087973</name>
</gene>
<dbReference type="PROSITE" id="PS50088">
    <property type="entry name" value="ANK_REPEAT"/>
    <property type="match status" value="4"/>
</dbReference>
<dbReference type="PANTHER" id="PTHR10039:SF15">
    <property type="entry name" value="NACHT DOMAIN-CONTAINING PROTEIN"/>
    <property type="match status" value="1"/>
</dbReference>
<dbReference type="Gene3D" id="3.40.50.300">
    <property type="entry name" value="P-loop containing nucleotide triphosphate hydrolases"/>
    <property type="match status" value="1"/>
</dbReference>
<keyword evidence="6" id="KW-1185">Reference proteome</keyword>
<feature type="domain" description="Nephrocystin 3-like N-terminal" evidence="4">
    <location>
        <begin position="35"/>
        <end position="197"/>
    </location>
</feature>
<dbReference type="Pfam" id="PF12796">
    <property type="entry name" value="Ank_2"/>
    <property type="match status" value="3"/>
</dbReference>
<name>A0AAD6Z832_9AGAR</name>
<dbReference type="EMBL" id="JARIHO010000076">
    <property type="protein sequence ID" value="KAJ7310984.1"/>
    <property type="molecule type" value="Genomic_DNA"/>
</dbReference>
<dbReference type="InterPro" id="IPR054471">
    <property type="entry name" value="GPIID_WHD"/>
</dbReference>
<reference evidence="5" key="1">
    <citation type="submission" date="2023-03" db="EMBL/GenBank/DDBJ databases">
        <title>Massive genome expansion in bonnet fungi (Mycena s.s.) driven by repeated elements and novel gene families across ecological guilds.</title>
        <authorList>
            <consortium name="Lawrence Berkeley National Laboratory"/>
            <person name="Harder C.B."/>
            <person name="Miyauchi S."/>
            <person name="Viragh M."/>
            <person name="Kuo A."/>
            <person name="Thoen E."/>
            <person name="Andreopoulos B."/>
            <person name="Lu D."/>
            <person name="Skrede I."/>
            <person name="Drula E."/>
            <person name="Henrissat B."/>
            <person name="Morin E."/>
            <person name="Kohler A."/>
            <person name="Barry K."/>
            <person name="LaButti K."/>
            <person name="Morin E."/>
            <person name="Salamov A."/>
            <person name="Lipzen A."/>
            <person name="Mereny Z."/>
            <person name="Hegedus B."/>
            <person name="Baldrian P."/>
            <person name="Stursova M."/>
            <person name="Weitz H."/>
            <person name="Taylor A."/>
            <person name="Grigoriev I.V."/>
            <person name="Nagy L.G."/>
            <person name="Martin F."/>
            <person name="Kauserud H."/>
        </authorList>
    </citation>
    <scope>NUCLEOTIDE SEQUENCE</scope>
    <source>
        <strain evidence="5">CBHHK002</strain>
    </source>
</reference>
<dbReference type="PROSITE" id="PS50297">
    <property type="entry name" value="ANK_REP_REGION"/>
    <property type="match status" value="4"/>
</dbReference>
<evidence type="ECO:0000313" key="5">
    <source>
        <dbReference type="EMBL" id="KAJ7310984.1"/>
    </source>
</evidence>
<dbReference type="Proteomes" id="UP001218218">
    <property type="component" value="Unassembled WGS sequence"/>
</dbReference>
<sequence>MSLRTDEEKNKIIEWLSPINFFVRQRDIFHMRQKNTGGWVLEDPRFKTWEASSTGEILWCRGMPGAGKTILASIVINHLGSKNQGKNSTVACVYLNHKETQTQSLENLLAGLWRQLVVNKPLSQGSLVWKLYKDYLEMGIRPEISEICEMLRCAVDEWSKVYLVVDALDEYPEDPRMALLQHLTTMGSKVNLMFTSRPNVNPHIVAPKLVTMEIRGSDEDIQTFVVHRIQGYSRLSLQIKNWPKLQEQIVAKIRGAAGGMFLLAKLHIESLAIKHNLDSIEQTLENLPTKLEDAYKDTMDRIRRGEEDKELALATLTWVAKAKRPLTVAELQDALAIEPNSNSLNPRRRTDINIILGVCAGLVIVAEKGSVVRLVHFTTQTYLDGYFTQGHTYITRLLLTYLAFNNLETQNPPRARYPYDLNRAPLIAYASHCVYHAAKQSEEQKDEEAKSLRDMIITFFGKPHQYAPLRWYARESGSRSKTQPWDFRDWPTFTSPLWVAAAANLVDIARYVLAQGASPNCTDFEYISALGVASHYGHVEIVELLLKNGATANPGGVSPLQLACAERRVDVVRILLKKRFNVNAAGGRYPSPLESAAPIGLSWRIGHLEIAQLLRASGAHRRENGRKGLRIASEDGQAEMVSYLLEHGEHDEDGLALIAALRRGHVDIAKMLLDRFADLGGIGCTRLTAALEAASRGGHIDMAKMLLDKLANLPTVGHYSAALKEAATYGHTAVVGLLLESGAEVNDPPPKGLRFNKNSKKQETVSSSLQEAVGWGHTDIVRLLLGKQAKFDNRLMQVAVKGGFVDIVDSLLKVGADPNAEVAFGKNTGLETAVNTGNRHIVQMLLDHGANPSPRGASRNPLVVAARNGDVEIVQLLLQKGAEQYDTGNDHFRNALRAAKDAGQEAVVDLLRQYEQDMT</sequence>
<evidence type="ECO:0000256" key="2">
    <source>
        <dbReference type="PROSITE-ProRule" id="PRU00023"/>
    </source>
</evidence>
<comment type="caution">
    <text evidence="5">The sequence shown here is derived from an EMBL/GenBank/DDBJ whole genome shotgun (WGS) entry which is preliminary data.</text>
</comment>
<dbReference type="InterPro" id="IPR027417">
    <property type="entry name" value="P-loop_NTPase"/>
</dbReference>
<evidence type="ECO:0000256" key="1">
    <source>
        <dbReference type="ARBA" id="ARBA00022737"/>
    </source>
</evidence>
<evidence type="ECO:0000259" key="3">
    <source>
        <dbReference type="Pfam" id="PF22939"/>
    </source>
</evidence>
<dbReference type="InterPro" id="IPR036770">
    <property type="entry name" value="Ankyrin_rpt-contain_sf"/>
</dbReference>
<feature type="repeat" description="ANK" evidence="2">
    <location>
        <begin position="525"/>
        <end position="553"/>
    </location>
</feature>
<dbReference type="SUPFAM" id="SSF48403">
    <property type="entry name" value="Ankyrin repeat"/>
    <property type="match status" value="2"/>
</dbReference>
<dbReference type="Pfam" id="PF22939">
    <property type="entry name" value="WHD_GPIID"/>
    <property type="match status" value="1"/>
</dbReference>
<dbReference type="SUPFAM" id="SSF52540">
    <property type="entry name" value="P-loop containing nucleoside triphosphate hydrolases"/>
    <property type="match status" value="1"/>
</dbReference>
<feature type="repeat" description="ANK" evidence="2">
    <location>
        <begin position="555"/>
        <end position="587"/>
    </location>
</feature>
<accession>A0AAD6Z832</accession>
<proteinExistence type="predicted"/>
<protein>
    <submittedName>
        <fullName evidence="5">Ankyrin repeat-containing domain protein</fullName>
    </submittedName>
</protein>
<evidence type="ECO:0000259" key="4">
    <source>
        <dbReference type="Pfam" id="PF24883"/>
    </source>
</evidence>
<feature type="repeat" description="ANK" evidence="2">
    <location>
        <begin position="825"/>
        <end position="857"/>
    </location>
</feature>